<evidence type="ECO:0000259" key="7">
    <source>
        <dbReference type="Pfam" id="PF04118"/>
    </source>
</evidence>
<proteinExistence type="inferred from homology"/>
<comment type="similarity">
    <text evidence="6">Belongs to the DOP1 family.</text>
</comment>
<keyword evidence="5" id="KW-0472">Membrane</keyword>
<dbReference type="Pfam" id="PF24597">
    <property type="entry name" value="TPR_DOP1_M"/>
    <property type="match status" value="1"/>
</dbReference>
<dbReference type="InterPro" id="IPR056457">
    <property type="entry name" value="DOP1_C"/>
</dbReference>
<feature type="domain" description="DOP1 N-terminal" evidence="7">
    <location>
        <begin position="20"/>
        <end position="331"/>
    </location>
</feature>
<dbReference type="GO" id="GO:0005768">
    <property type="term" value="C:endosome"/>
    <property type="evidence" value="ECO:0007669"/>
    <property type="project" value="TreeGrafter"/>
</dbReference>
<dbReference type="InterPro" id="IPR056458">
    <property type="entry name" value="TPR_DOP1_M"/>
</dbReference>
<evidence type="ECO:0000259" key="9">
    <source>
        <dbReference type="Pfam" id="PF24598"/>
    </source>
</evidence>
<feature type="domain" description="DOP1-like middle TPR" evidence="8">
    <location>
        <begin position="345"/>
        <end position="485"/>
    </location>
</feature>
<dbReference type="Proteomes" id="UP000268321">
    <property type="component" value="Unassembled WGS sequence"/>
</dbReference>
<dbReference type="Pfam" id="PF24598">
    <property type="entry name" value="DOP1_C"/>
    <property type="match status" value="1"/>
</dbReference>
<evidence type="ECO:0000313" key="11">
    <source>
        <dbReference type="Proteomes" id="UP000268321"/>
    </source>
</evidence>
<evidence type="ECO:0000256" key="4">
    <source>
        <dbReference type="ARBA" id="ARBA00023034"/>
    </source>
</evidence>
<evidence type="ECO:0000259" key="8">
    <source>
        <dbReference type="Pfam" id="PF24597"/>
    </source>
</evidence>
<accession>A0A4V1J385</accession>
<sequence length="1654" mass="180343">MDPAGGKQTYTADTAAAISPRDKRYLAQVEKALATFYTFEEWADYVTFLSRLTKALAFPEKPRSLLWIPLQEQVLDKLALCLSPTRPSGVHQKALQVYASLFDALTLRELNCTVAVWLPGLLLVLSYGSTQVKPQLLSLYEHKLLEPLESATLRMITRPLMLLLLAGLDDENSEIFADCLRLMKRLKDKLGHNAHFWKELFLCIISSPEKRIGALHVCLAYLPVLTTIQLGNERVYSAEAQACLVGKGGLLVRAFAAALDTQTSFNPATDIVVIRAFFDLLLARLPLNLPVLTELVAERDKQLLLMACVRTTLRREMSLNRRLWAWFLGPSSSYDTLDAAARKQYFCDHAVMHVSDGLLTMLESGAARDITAALRMALALIIDKWEISQPVTSAVFCPVLQTCRRAVAAKNTLANDILHETSLFFNQVEAVYIWRYVTCDLLTSDRANDHEMLFFVLKTFELPDSPTAHHIHLAILVHLQRSTIDDAFLETLEALVGLARPELLVPAGASPVDLTAAELIPAVQQYYRELATDEGAVFAIDDARLTHALLERLKALYAASCTSPSHAARLSAVLCEFVYSVPRLEKQTYAGDQRLIGAVLCPASTAHAAQKAADAPAVVFGLFRLCRYLGTIMDRAEKAQLLKVVMCGLWAVLVSLRPANYQVEAVKAVFELPSCFRETEVEAGLVAMVLAASSETRCRAFATLWTHAAEIADAHVLLTRPLFVILDGAPDASTDEYSEFGRFLAHILKDSTASRLFQIVCEPLVAFLSRQNPADVLQPDDDLALLNYHVQTLRSVVCTNRRAAKDAMSRKLDAAGRLVEYSRLLASWKVSTYKTLVLRILAGLLLLKHVPGDADTAHSFDAFVALTAAAHELVSVCTSGSDSALDALFGELVEACAFYVDQTLIDPRYEKMVALTLRAMHCALVEAKSLHVALQYAQCDAGDAPPRLVTVMLLCIAACDAPGIFDAWFRVFCASLHVLSGSILDFLLAANAAILAKMRGYFDRLRAFDRLPGGGSPEDSVLLLLAGLESTTVTAHSHIVRMAVGASPAPGDGFLGNVITGVFQIEAPGARADDDTLVARVLDAVSQVCVAAYTMWDWMDAQAGASVLHAAPHSAMNVATTVRFRARKLLECLGELERQRVIETVVGAAAGEPSAIKLLHVLDSGREQLSVLHILNAIRTRCHTAAVPERERARFYAGVTALQLAAFLSTYVDSMDHDTVDELWEALAKFTKDAVAYAAHYAAVLVDLLDLFRAVAAKTTARRLAHRDVAATYAACLGAVLSRKQDVVDAWGGEETRLYTRLAAHTACWGTVLLDPDKVSAAAHSVVSALVVPKMRSKSEPIAPHVSSLVYAVGDACPVKTWKLAVQDVFTDNSFFATGRYADDTWQRCVLLWIASDPDKSAEYVARVVPQSPSATANIFAWSDASEIHSAAGTLRLLAYLCVVRPRDSFAPQLGDLFARLAAAWQAAAGAGHAGHGAVLTMLRAATLRCSEPHLVAHWPFITQTLARAMLRFADMSARELAQLGKAPLGVLLAACKLLDQLLLLGSDEFNTCAWLFVGSGSVTDTASVAYVDRLAKKTEALMMRDTPILVERPRDGEPATPLLSGVRSIKSTALLKVFLGLLSYIHYERTYGLISGSVEACEAELLADLGLRG</sequence>
<evidence type="ECO:0000256" key="6">
    <source>
        <dbReference type="ARBA" id="ARBA00046326"/>
    </source>
</evidence>
<gene>
    <name evidence="10" type="ORF">METBISCDRAFT_14597</name>
</gene>
<keyword evidence="3" id="KW-0653">Protein transport</keyword>
<keyword evidence="11" id="KW-1185">Reference proteome</keyword>
<dbReference type="GO" id="GO:0005829">
    <property type="term" value="C:cytosol"/>
    <property type="evidence" value="ECO:0007669"/>
    <property type="project" value="GOC"/>
</dbReference>
<dbReference type="InterPro" id="IPR040314">
    <property type="entry name" value="DOP1"/>
</dbReference>
<dbReference type="PANTHER" id="PTHR14042:SF24">
    <property type="entry name" value="PROTEIN DOPEY-1 HOMOLOG"/>
    <property type="match status" value="1"/>
</dbReference>
<dbReference type="GO" id="GO:0006895">
    <property type="term" value="P:Golgi to endosome transport"/>
    <property type="evidence" value="ECO:0007669"/>
    <property type="project" value="InterPro"/>
</dbReference>
<dbReference type="GO" id="GO:0015031">
    <property type="term" value="P:protein transport"/>
    <property type="evidence" value="ECO:0007669"/>
    <property type="project" value="UniProtKB-KW"/>
</dbReference>
<organism evidence="10 11">
    <name type="scientific">Metschnikowia bicuspidata</name>
    <dbReference type="NCBI Taxonomy" id="27322"/>
    <lineage>
        <taxon>Eukaryota</taxon>
        <taxon>Fungi</taxon>
        <taxon>Dikarya</taxon>
        <taxon>Ascomycota</taxon>
        <taxon>Saccharomycotina</taxon>
        <taxon>Pichiomycetes</taxon>
        <taxon>Metschnikowiaceae</taxon>
        <taxon>Metschnikowia</taxon>
    </lineage>
</organism>
<feature type="domain" description="DOP1-like C-terminal" evidence="9">
    <location>
        <begin position="1207"/>
        <end position="1633"/>
    </location>
</feature>
<dbReference type="Pfam" id="PF04118">
    <property type="entry name" value="Dopey_N"/>
    <property type="match status" value="1"/>
</dbReference>
<dbReference type="GO" id="GO:0005802">
    <property type="term" value="C:trans-Golgi network"/>
    <property type="evidence" value="ECO:0007669"/>
    <property type="project" value="TreeGrafter"/>
</dbReference>
<evidence type="ECO:0000256" key="3">
    <source>
        <dbReference type="ARBA" id="ARBA00022927"/>
    </source>
</evidence>
<protein>
    <submittedName>
        <fullName evidence="10">Uncharacterized protein</fullName>
    </submittedName>
</protein>
<dbReference type="InterPro" id="IPR007249">
    <property type="entry name" value="DOP1_N"/>
</dbReference>
<keyword evidence="4" id="KW-0333">Golgi apparatus</keyword>
<reference evidence="11" key="1">
    <citation type="journal article" date="2018" name="Nat. Microbiol.">
        <title>Leveraging single-cell genomics to expand the fungal tree of life.</title>
        <authorList>
            <person name="Ahrendt S.R."/>
            <person name="Quandt C.A."/>
            <person name="Ciobanu D."/>
            <person name="Clum A."/>
            <person name="Salamov A."/>
            <person name="Andreopoulos B."/>
            <person name="Cheng J.F."/>
            <person name="Woyke T."/>
            <person name="Pelin A."/>
            <person name="Henrissat B."/>
            <person name="Reynolds N.K."/>
            <person name="Benny G.L."/>
            <person name="Smith M.E."/>
            <person name="James T.Y."/>
            <person name="Grigoriev I.V."/>
        </authorList>
    </citation>
    <scope>NUCLEOTIDE SEQUENCE [LARGE SCALE GENOMIC DNA]</scope>
    <source>
        <strain evidence="11">Baker2002</strain>
    </source>
</reference>
<evidence type="ECO:0000256" key="5">
    <source>
        <dbReference type="ARBA" id="ARBA00023136"/>
    </source>
</evidence>
<dbReference type="GO" id="GO:0000139">
    <property type="term" value="C:Golgi membrane"/>
    <property type="evidence" value="ECO:0007669"/>
    <property type="project" value="UniProtKB-SubCell"/>
</dbReference>
<evidence type="ECO:0000256" key="2">
    <source>
        <dbReference type="ARBA" id="ARBA00022448"/>
    </source>
</evidence>
<evidence type="ECO:0000313" key="10">
    <source>
        <dbReference type="EMBL" id="RKP31179.1"/>
    </source>
</evidence>
<evidence type="ECO:0000256" key="1">
    <source>
        <dbReference type="ARBA" id="ARBA00004395"/>
    </source>
</evidence>
<name>A0A4V1J385_9ASCO</name>
<dbReference type="PANTHER" id="PTHR14042">
    <property type="entry name" value="DOPEY-RELATED"/>
    <property type="match status" value="1"/>
</dbReference>
<keyword evidence="2" id="KW-0813">Transport</keyword>
<dbReference type="EMBL" id="ML004445">
    <property type="protein sequence ID" value="RKP31179.1"/>
    <property type="molecule type" value="Genomic_DNA"/>
</dbReference>
<dbReference type="OrthoDB" id="297643at2759"/>
<comment type="subcellular location">
    <subcellularLocation>
        <location evidence="1">Golgi apparatus membrane</location>
        <topology evidence="1">Peripheral membrane protein</topology>
    </subcellularLocation>
</comment>